<protein>
    <submittedName>
        <fullName evidence="4">Ribosomal protein S3Ae</fullName>
    </submittedName>
</protein>
<evidence type="ECO:0000256" key="2">
    <source>
        <dbReference type="ARBA" id="ARBA00022980"/>
    </source>
</evidence>
<dbReference type="InterPro" id="IPR005484">
    <property type="entry name" value="Ribosomal_uL18_bac/plant/anim"/>
</dbReference>
<comment type="similarity">
    <text evidence="1">Belongs to the universal ribosomal protein uL18 family.</text>
</comment>
<evidence type="ECO:0000256" key="1">
    <source>
        <dbReference type="ARBA" id="ARBA00007116"/>
    </source>
</evidence>
<dbReference type="PANTHER" id="PTHR12899">
    <property type="entry name" value="39S RIBOSOMAL PROTEIN L18, MITOCHONDRIAL"/>
    <property type="match status" value="1"/>
</dbReference>
<dbReference type="EMBL" id="BQNB010012631">
    <property type="protein sequence ID" value="GJT05992.1"/>
    <property type="molecule type" value="Genomic_DNA"/>
</dbReference>
<evidence type="ECO:0000313" key="4">
    <source>
        <dbReference type="EMBL" id="GJT05992.1"/>
    </source>
</evidence>
<dbReference type="SUPFAM" id="SSF53137">
    <property type="entry name" value="Translational machinery components"/>
    <property type="match status" value="1"/>
</dbReference>
<name>A0ABQ5AW95_9ASTR</name>
<dbReference type="InterPro" id="IPR057268">
    <property type="entry name" value="Ribosomal_L18"/>
</dbReference>
<dbReference type="PANTHER" id="PTHR12899:SF3">
    <property type="entry name" value="LARGE RIBOSOMAL SUBUNIT PROTEIN UL18M"/>
    <property type="match status" value="1"/>
</dbReference>
<dbReference type="Pfam" id="PF00861">
    <property type="entry name" value="Ribosomal_L18p"/>
    <property type="match status" value="1"/>
</dbReference>
<dbReference type="Pfam" id="PF01015">
    <property type="entry name" value="Ribosomal_S3Ae"/>
    <property type="match status" value="1"/>
</dbReference>
<keyword evidence="5" id="KW-1185">Reference proteome</keyword>
<dbReference type="GO" id="GO:0005840">
    <property type="term" value="C:ribosome"/>
    <property type="evidence" value="ECO:0007669"/>
    <property type="project" value="UniProtKB-KW"/>
</dbReference>
<comment type="caution">
    <text evidence="4">The sequence shown here is derived from an EMBL/GenBank/DDBJ whole genome shotgun (WGS) entry which is preliminary data.</text>
</comment>
<evidence type="ECO:0000313" key="5">
    <source>
        <dbReference type="Proteomes" id="UP001151760"/>
    </source>
</evidence>
<reference evidence="4" key="1">
    <citation type="journal article" date="2022" name="Int. J. Mol. Sci.">
        <title>Draft Genome of Tanacetum Coccineum: Genomic Comparison of Closely Related Tanacetum-Family Plants.</title>
        <authorList>
            <person name="Yamashiro T."/>
            <person name="Shiraishi A."/>
            <person name="Nakayama K."/>
            <person name="Satake H."/>
        </authorList>
    </citation>
    <scope>NUCLEOTIDE SEQUENCE</scope>
</reference>
<evidence type="ECO:0000256" key="3">
    <source>
        <dbReference type="ARBA" id="ARBA00023274"/>
    </source>
</evidence>
<gene>
    <name evidence="4" type="ORF">Tco_0840454</name>
</gene>
<keyword evidence="3" id="KW-0687">Ribonucleoprotein</keyword>
<dbReference type="Gene3D" id="3.30.420.100">
    <property type="match status" value="1"/>
</dbReference>
<sequence>MPPPLIPTTSNSTIKDNLQYGMPLLDEYIYFNRSRMAKFHISNPMLKNGCFTSMAEGTSARLRLCIFRSNKHMYVQVIDDTKMHTLASTSTMKKPLSKEFDFPFGMAEHTCELIRNEIIRRLKEIMEWLVENEIIILYEGEVDTSTFYDSELDHEPQMSQVLVLKIASEGLKHRVFEISLADPQNDEDHSYRKIHLRAEDVQGKNVLTNFWAPQPVDNDFSDFLPWLRHKFRTEIIAHLSIRKSSYSRSLFDCKTIKTGDCMLKVPLSVQLTQDILPPKVSSLLGKDVNINCEFAKSSADSTPSIKFSRRAILSSCSSPIIELHSL</sequence>
<organism evidence="4 5">
    <name type="scientific">Tanacetum coccineum</name>
    <dbReference type="NCBI Taxonomy" id="301880"/>
    <lineage>
        <taxon>Eukaryota</taxon>
        <taxon>Viridiplantae</taxon>
        <taxon>Streptophyta</taxon>
        <taxon>Embryophyta</taxon>
        <taxon>Tracheophyta</taxon>
        <taxon>Spermatophyta</taxon>
        <taxon>Magnoliopsida</taxon>
        <taxon>eudicotyledons</taxon>
        <taxon>Gunneridae</taxon>
        <taxon>Pentapetalae</taxon>
        <taxon>asterids</taxon>
        <taxon>campanulids</taxon>
        <taxon>Asterales</taxon>
        <taxon>Asteraceae</taxon>
        <taxon>Asteroideae</taxon>
        <taxon>Anthemideae</taxon>
        <taxon>Anthemidinae</taxon>
        <taxon>Tanacetum</taxon>
    </lineage>
</organism>
<dbReference type="Proteomes" id="UP001151760">
    <property type="component" value="Unassembled WGS sequence"/>
</dbReference>
<reference evidence="4" key="2">
    <citation type="submission" date="2022-01" db="EMBL/GenBank/DDBJ databases">
        <authorList>
            <person name="Yamashiro T."/>
            <person name="Shiraishi A."/>
            <person name="Satake H."/>
            <person name="Nakayama K."/>
        </authorList>
    </citation>
    <scope>NUCLEOTIDE SEQUENCE</scope>
</reference>
<dbReference type="CDD" id="cd00432">
    <property type="entry name" value="Ribosomal_L18_L5e"/>
    <property type="match status" value="1"/>
</dbReference>
<keyword evidence="2 4" id="KW-0689">Ribosomal protein</keyword>
<dbReference type="InterPro" id="IPR001593">
    <property type="entry name" value="Ribosomal_eS1"/>
</dbReference>
<dbReference type="SMART" id="SM01397">
    <property type="entry name" value="Ribosomal_S3Ae"/>
    <property type="match status" value="1"/>
</dbReference>
<accession>A0ABQ5AW95</accession>
<proteinExistence type="inferred from homology"/>